<feature type="compositionally biased region" description="Acidic residues" evidence="1">
    <location>
        <begin position="255"/>
        <end position="275"/>
    </location>
</feature>
<feature type="region of interest" description="Disordered" evidence="1">
    <location>
        <begin position="157"/>
        <end position="302"/>
    </location>
</feature>
<dbReference type="EMBL" id="NPHW01003114">
    <property type="protein sequence ID" value="OXV10138.1"/>
    <property type="molecule type" value="Genomic_DNA"/>
</dbReference>
<evidence type="ECO:0008006" key="4">
    <source>
        <dbReference type="Google" id="ProtNLM"/>
    </source>
</evidence>
<evidence type="ECO:0000313" key="2">
    <source>
        <dbReference type="EMBL" id="OXV10138.1"/>
    </source>
</evidence>
<name>A0A232M1D9_9EURO</name>
<feature type="compositionally biased region" description="Basic and acidic residues" evidence="1">
    <location>
        <begin position="77"/>
        <end position="93"/>
    </location>
</feature>
<protein>
    <recommendedName>
        <fullName evidence="4">Urease accessory protein UreD</fullName>
    </recommendedName>
</protein>
<feature type="compositionally biased region" description="Basic and acidic residues" evidence="1">
    <location>
        <begin position="195"/>
        <end position="206"/>
    </location>
</feature>
<sequence>MPHKHKRRNKDESTYDLPPTVIAKPLPAREPQQGKDKNGSGKAKKRSRSQPDGLDDDTPRAFVQLMQFQKKLAAISGDKKKENDKDKDSERNSSSKKRKREEPNSSAQRSKVSRPKTAAPKTTVESPSASNAVPKILPGERLFDFATRVNQALPLSGISKRSSHKSTLGSHNLPAFRDHRLTKHEKHLQRMQQQWREEEARIREREAEEQEEKEAEHEEQLEVWKEWDREAGKDKVKGRKKKKKGKKREGPNDNQDNDDDDDDDGNDNDGDDDDDPWAKLNERARAKRPINPFEVAQAPPQLIKPKEVFKVRGTGGAKVNVANVPAAAGSLRRREELAEERKSIVEEYRRLMAQNRQR</sequence>
<dbReference type="Proteomes" id="UP000243515">
    <property type="component" value="Unassembled WGS sequence"/>
</dbReference>
<dbReference type="PANTHER" id="PTHR40644:SF1">
    <property type="entry name" value="UPF0653 PROTEIN C607.02C"/>
    <property type="match status" value="1"/>
</dbReference>
<reference evidence="2 3" key="1">
    <citation type="journal article" date="2015" name="Environ. Microbiol.">
        <title>Metagenome sequence of Elaphomyces granulatus from sporocarp tissue reveals Ascomycota ectomycorrhizal fingerprints of genome expansion and a Proteobacteria-rich microbiome.</title>
        <authorList>
            <person name="Quandt C.A."/>
            <person name="Kohler A."/>
            <person name="Hesse C.N."/>
            <person name="Sharpton T.J."/>
            <person name="Martin F."/>
            <person name="Spatafora J.W."/>
        </authorList>
    </citation>
    <scope>NUCLEOTIDE SEQUENCE [LARGE SCALE GENOMIC DNA]</scope>
    <source>
        <strain evidence="2 3">OSC145934</strain>
    </source>
</reference>
<feature type="region of interest" description="Disordered" evidence="1">
    <location>
        <begin position="1"/>
        <end position="135"/>
    </location>
</feature>
<dbReference type="AlphaFoldDB" id="A0A232M1D9"/>
<proteinExistence type="predicted"/>
<feature type="compositionally biased region" description="Basic and acidic residues" evidence="1">
    <location>
        <begin position="214"/>
        <end position="235"/>
    </location>
</feature>
<accession>A0A232M1D9</accession>
<feature type="compositionally biased region" description="Basic residues" evidence="1">
    <location>
        <begin position="180"/>
        <end position="189"/>
    </location>
</feature>
<comment type="caution">
    <text evidence="2">The sequence shown here is derived from an EMBL/GenBank/DDBJ whole genome shotgun (WGS) entry which is preliminary data.</text>
</comment>
<feature type="compositionally biased region" description="Basic residues" evidence="1">
    <location>
        <begin position="236"/>
        <end position="247"/>
    </location>
</feature>
<dbReference type="OrthoDB" id="5876637at2759"/>
<organism evidence="2 3">
    <name type="scientific">Elaphomyces granulatus</name>
    <dbReference type="NCBI Taxonomy" id="519963"/>
    <lineage>
        <taxon>Eukaryota</taxon>
        <taxon>Fungi</taxon>
        <taxon>Dikarya</taxon>
        <taxon>Ascomycota</taxon>
        <taxon>Pezizomycotina</taxon>
        <taxon>Eurotiomycetes</taxon>
        <taxon>Eurotiomycetidae</taxon>
        <taxon>Eurotiales</taxon>
        <taxon>Elaphomycetaceae</taxon>
        <taxon>Elaphomyces</taxon>
    </lineage>
</organism>
<evidence type="ECO:0000313" key="3">
    <source>
        <dbReference type="Proteomes" id="UP000243515"/>
    </source>
</evidence>
<keyword evidence="3" id="KW-1185">Reference proteome</keyword>
<evidence type="ECO:0000256" key="1">
    <source>
        <dbReference type="SAM" id="MobiDB-lite"/>
    </source>
</evidence>
<gene>
    <name evidence="2" type="ORF">Egran_02101</name>
</gene>
<dbReference type="PANTHER" id="PTHR40644">
    <property type="entry name" value="UPF0653 PROTEIN C607.02C"/>
    <property type="match status" value="1"/>
</dbReference>